<organism evidence="2 3">
    <name type="scientific">Saguinus oedipus</name>
    <name type="common">Cotton-top tamarin</name>
    <name type="synonym">Oedipomidas oedipus</name>
    <dbReference type="NCBI Taxonomy" id="9490"/>
    <lineage>
        <taxon>Eukaryota</taxon>
        <taxon>Metazoa</taxon>
        <taxon>Chordata</taxon>
        <taxon>Craniata</taxon>
        <taxon>Vertebrata</taxon>
        <taxon>Euteleostomi</taxon>
        <taxon>Mammalia</taxon>
        <taxon>Eutheria</taxon>
        <taxon>Euarchontoglires</taxon>
        <taxon>Primates</taxon>
        <taxon>Haplorrhini</taxon>
        <taxon>Platyrrhini</taxon>
        <taxon>Cebidae</taxon>
        <taxon>Callitrichinae</taxon>
        <taxon>Saguinus</taxon>
    </lineage>
</organism>
<evidence type="ECO:0000313" key="2">
    <source>
        <dbReference type="EMBL" id="KAK2091410.1"/>
    </source>
</evidence>
<dbReference type="Proteomes" id="UP001266305">
    <property type="component" value="Unassembled WGS sequence"/>
</dbReference>
<feature type="transmembrane region" description="Helical" evidence="1">
    <location>
        <begin position="47"/>
        <end position="68"/>
    </location>
</feature>
<accession>A0ABQ9U3Q9</accession>
<proteinExistence type="predicted"/>
<reference evidence="2 3" key="1">
    <citation type="submission" date="2023-05" db="EMBL/GenBank/DDBJ databases">
        <title>B98-5 Cell Line De Novo Hybrid Assembly: An Optical Mapping Approach.</title>
        <authorList>
            <person name="Kananen K."/>
            <person name="Auerbach J.A."/>
            <person name="Kautto E."/>
            <person name="Blachly J.S."/>
        </authorList>
    </citation>
    <scope>NUCLEOTIDE SEQUENCE [LARGE SCALE GENOMIC DNA]</scope>
    <source>
        <strain evidence="2">B95-8</strain>
        <tissue evidence="2">Cell line</tissue>
    </source>
</reference>
<keyword evidence="1" id="KW-0812">Transmembrane</keyword>
<protein>
    <submittedName>
        <fullName evidence="2">Uncharacterized protein</fullName>
    </submittedName>
</protein>
<dbReference type="EMBL" id="JASSZA010000016">
    <property type="protein sequence ID" value="KAK2091410.1"/>
    <property type="molecule type" value="Genomic_DNA"/>
</dbReference>
<keyword evidence="3" id="KW-1185">Reference proteome</keyword>
<keyword evidence="1" id="KW-0472">Membrane</keyword>
<comment type="caution">
    <text evidence="2">The sequence shown here is derived from an EMBL/GenBank/DDBJ whole genome shotgun (WGS) entry which is preliminary data.</text>
</comment>
<evidence type="ECO:0000313" key="3">
    <source>
        <dbReference type="Proteomes" id="UP001266305"/>
    </source>
</evidence>
<keyword evidence="1" id="KW-1133">Transmembrane helix</keyword>
<evidence type="ECO:0000256" key="1">
    <source>
        <dbReference type="SAM" id="Phobius"/>
    </source>
</evidence>
<name>A0ABQ9U3Q9_SAGOE</name>
<gene>
    <name evidence="2" type="ORF">P7K49_030694</name>
</gene>
<sequence>MGVQGKLDKEMPRQGPMPCAGTRAPPLFAEFLGLFSLIKDSEGAFKAVMRLASVTVLALKLCFVRVLAVECASGLKRRSSPEEEERLQFLPHTVVSEDLPGPLLLLHTGRPAGLDGASRASGTAER</sequence>